<dbReference type="SUPFAM" id="SSF52540">
    <property type="entry name" value="P-loop containing nucleoside triphosphate hydrolases"/>
    <property type="match status" value="1"/>
</dbReference>
<evidence type="ECO:0000259" key="4">
    <source>
        <dbReference type="Pfam" id="PF24883"/>
    </source>
</evidence>
<keyword evidence="1" id="KW-0677">Repeat</keyword>
<dbReference type="SUPFAM" id="SSF50998">
    <property type="entry name" value="Quinoprotein alcohol dehydrogenase-like"/>
    <property type="match status" value="1"/>
</dbReference>
<dbReference type="SUPFAM" id="SSF50978">
    <property type="entry name" value="WD40 repeat-like"/>
    <property type="match status" value="1"/>
</dbReference>
<dbReference type="Gene3D" id="3.40.50.300">
    <property type="entry name" value="P-loop containing nucleotide triphosphate hydrolases"/>
    <property type="match status" value="1"/>
</dbReference>
<evidence type="ECO:0000256" key="2">
    <source>
        <dbReference type="SAM" id="MobiDB-lite"/>
    </source>
</evidence>
<protein>
    <submittedName>
        <fullName evidence="5">Uncharacterized protein</fullName>
    </submittedName>
</protein>
<feature type="domain" description="NWD NACHT-NTPase N-terminal" evidence="3">
    <location>
        <begin position="69"/>
        <end position="282"/>
    </location>
</feature>
<evidence type="ECO:0000313" key="5">
    <source>
        <dbReference type="EMBL" id="PWY70293.1"/>
    </source>
</evidence>
<feature type="compositionally biased region" description="Polar residues" evidence="2">
    <location>
        <begin position="37"/>
        <end position="53"/>
    </location>
</feature>
<sequence length="1539" mass="173146">MPRKSCMKRLSARLKRKPEAPDSESSSNPTAEDPLVPSSSTNRDFTTETTPDATHQDKAESGLECKWGNLWDTAYECLRLQEPDLIEFYENWILDTSHGHSNNDLVGVDRQAQVKVVTENKLRELHEKQLVVRFKKRAISISEGMRRVVHRIVCAKDVISVLVANEPHAAIAWAGVLLILPAFLNPMTQKDDATSGLDFITDLLVRYHLIEKGHSDRGASGENDMSWLKERIVSIYTDTLKYQVQFVKQYSRTIAGRYLRDLVLADNWNAMIDSIRPKDKLVLDYLQVQSDNILKDIKVFQDQMQDSLNEIAKDVTEILELNRLSRLEPLQQAAYNARKQEDTQCLEGTQVDMLTKIEAWIDDPSPSAAPIFWLHGMAGTGKSTIARTVASRLDGRKHLLKQEQLRDDVCLGGTFFFKRSRKNQDYAGRFFSTLAWNLAEALPELSKAVCEAIGSNLNIASGKPVTQWRKLILEPLQQLAGRILPRLTIFWVIDALDECLPEEPEAPENIRDDNNDIQVLLDLLKQVDQLQDPHIKVRVFLTSRPTRDILRYMPSEKLQDQRLLKVPLPLVNASREDDITRFFKHRLKEICQSSSGRFGGNNDDYSLDPSWPGPENIKKLVNQADGLFIFAATACRFLQKSEENPEARLNLILASGGSKPDPNSPQGQLDKLYHQILRFEVNGDGTSTEQEREARATRFKTIVGTVIVLSEELSVKGLSGLLSDEEKKVKKALLSLQSMINISEADGSIELLHLSFRDFLVDQQRCGPDFLIDEKRVNQKLFECCIDTMSHTLKKNICQLERVNTRTEEIQRSLVDRHLPEHVRYACCQWAYHFQQTEATPFHTEMLRKFLQKHFSHWIEAMAIMDKMPRGIMMLRDILKHTSNSSLEESFHLSEFVRDAERFTVTFRSAIEQAPLQLYASALLFTPKRSIIRERFEKEIPSWIVVRPSTSENWSPLLQSLQFGIVLSMAFSPDNALLALESEAGISIWDTTTWKCVQSLAEDTDACIAMSFSPDSISLATFFRQRAELWHLPTGVQKVLPFSGFLGIKTRVSLLFSSDGKRLMAVNGSKETHVWDLDTWKWLLDDSEDVPDYLELPPKLENSPDGSMVLFTERNSPKENAVEGLKQSALRLWTAPDKIIPHPFQTYAVDSLSFSPDGRLRYVSPEGSIRFWDPRTKAFSEGINTGPTERAVFSPEGSSLIAVAENGQVWTWKLASPASCTPLDGFSYSERDHLVSVVAWLAPDSGHVAIVARDGVWVWEASTGKLKRKVGSKNNFLYAISPDGKIIAGVQSGQVRIWGRLTETSTEVDGSSYEQGSFITLSPDGTFLITQQAGATKVWNTKAKTLAYTFRLQEDEQIFDIGFSQGTMVIVTDLSVIVLDTIAWMVVNTLDLPVPEGNDRRCGAGLSPNAGLMVSGVEGASVKIELWNLNTRRRFQTVECNDIAISLKGRISISEKGDMVAATIHNKSTIGTTCAIWNITTGVLVKTINDGANDIAFSPTDDILALQRWAMALHGNGAIPGFFHSKAEDGTHGRWNMSQ</sequence>
<dbReference type="InterPro" id="IPR027417">
    <property type="entry name" value="P-loop_NTPase"/>
</dbReference>
<dbReference type="Pfam" id="PF24883">
    <property type="entry name" value="NPHP3_N"/>
    <property type="match status" value="1"/>
</dbReference>
<dbReference type="EMBL" id="MSFK01000039">
    <property type="protein sequence ID" value="PWY70293.1"/>
    <property type="molecule type" value="Genomic_DNA"/>
</dbReference>
<dbReference type="STRING" id="1450535.A0A317V7G2"/>
<dbReference type="InterPro" id="IPR031359">
    <property type="entry name" value="NACHT_N"/>
</dbReference>
<evidence type="ECO:0000256" key="1">
    <source>
        <dbReference type="ARBA" id="ARBA00022737"/>
    </source>
</evidence>
<dbReference type="Pfam" id="PF17100">
    <property type="entry name" value="NACHT_N"/>
    <property type="match status" value="1"/>
</dbReference>
<dbReference type="Gene3D" id="2.130.10.10">
    <property type="entry name" value="YVTN repeat-like/Quinoprotein amine dehydrogenase"/>
    <property type="match status" value="3"/>
</dbReference>
<dbReference type="SMART" id="SM00320">
    <property type="entry name" value="WD40"/>
    <property type="match status" value="7"/>
</dbReference>
<feature type="region of interest" description="Disordered" evidence="2">
    <location>
        <begin position="1"/>
        <end position="59"/>
    </location>
</feature>
<dbReference type="InterPro" id="IPR015943">
    <property type="entry name" value="WD40/YVTN_repeat-like_dom_sf"/>
</dbReference>
<organism evidence="5 6">
    <name type="scientific">Aspergillus sclerotioniger CBS 115572</name>
    <dbReference type="NCBI Taxonomy" id="1450535"/>
    <lineage>
        <taxon>Eukaryota</taxon>
        <taxon>Fungi</taxon>
        <taxon>Dikarya</taxon>
        <taxon>Ascomycota</taxon>
        <taxon>Pezizomycotina</taxon>
        <taxon>Eurotiomycetes</taxon>
        <taxon>Eurotiomycetidae</taxon>
        <taxon>Eurotiales</taxon>
        <taxon>Aspergillaceae</taxon>
        <taxon>Aspergillus</taxon>
        <taxon>Aspergillus subgen. Circumdati</taxon>
    </lineage>
</organism>
<dbReference type="PANTHER" id="PTHR10039:SF17">
    <property type="entry name" value="FUNGAL STAND N-TERMINAL GOODBYE DOMAIN-CONTAINING PROTEIN-RELATED"/>
    <property type="match status" value="1"/>
</dbReference>
<dbReference type="InterPro" id="IPR001680">
    <property type="entry name" value="WD40_rpt"/>
</dbReference>
<dbReference type="InterPro" id="IPR011047">
    <property type="entry name" value="Quinoprotein_ADH-like_sf"/>
</dbReference>
<feature type="compositionally biased region" description="Basic residues" evidence="2">
    <location>
        <begin position="1"/>
        <end position="16"/>
    </location>
</feature>
<gene>
    <name evidence="5" type="ORF">BO94DRAFT_628285</name>
</gene>
<comment type="caution">
    <text evidence="5">The sequence shown here is derived from an EMBL/GenBank/DDBJ whole genome shotgun (WGS) entry which is preliminary data.</text>
</comment>
<evidence type="ECO:0000259" key="3">
    <source>
        <dbReference type="Pfam" id="PF17100"/>
    </source>
</evidence>
<accession>A0A317V7G2</accession>
<dbReference type="PANTHER" id="PTHR10039">
    <property type="entry name" value="AMELOGENIN"/>
    <property type="match status" value="1"/>
</dbReference>
<dbReference type="RefSeq" id="XP_025462584.1">
    <property type="nucleotide sequence ID" value="XM_025617472.1"/>
</dbReference>
<name>A0A317V7G2_9EURO</name>
<feature type="domain" description="Nephrocystin 3-like N-terminal" evidence="4">
    <location>
        <begin position="356"/>
        <end position="544"/>
    </location>
</feature>
<reference evidence="5 6" key="1">
    <citation type="submission" date="2016-12" db="EMBL/GenBank/DDBJ databases">
        <title>The genomes of Aspergillus section Nigri reveals drivers in fungal speciation.</title>
        <authorList>
            <consortium name="DOE Joint Genome Institute"/>
            <person name="Vesth T.C."/>
            <person name="Nybo J."/>
            <person name="Theobald S."/>
            <person name="Brandl J."/>
            <person name="Frisvad J.C."/>
            <person name="Nielsen K.F."/>
            <person name="Lyhne E.K."/>
            <person name="Kogle M.E."/>
            <person name="Kuo A."/>
            <person name="Riley R."/>
            <person name="Clum A."/>
            <person name="Nolan M."/>
            <person name="Lipzen A."/>
            <person name="Salamov A."/>
            <person name="Henrissat B."/>
            <person name="Wiebenga A."/>
            <person name="De Vries R.P."/>
            <person name="Grigoriev I.V."/>
            <person name="Mortensen U.H."/>
            <person name="Andersen M.R."/>
            <person name="Baker S.E."/>
        </authorList>
    </citation>
    <scope>NUCLEOTIDE SEQUENCE [LARGE SCALE GENOMIC DNA]</scope>
    <source>
        <strain evidence="5 6">CBS 115572</strain>
    </source>
</reference>
<dbReference type="InterPro" id="IPR036322">
    <property type="entry name" value="WD40_repeat_dom_sf"/>
</dbReference>
<dbReference type="Proteomes" id="UP000246702">
    <property type="component" value="Unassembled WGS sequence"/>
</dbReference>
<dbReference type="OrthoDB" id="674604at2759"/>
<dbReference type="GeneID" id="37119615"/>
<dbReference type="InterPro" id="IPR056884">
    <property type="entry name" value="NPHP3-like_N"/>
</dbReference>
<evidence type="ECO:0000313" key="6">
    <source>
        <dbReference type="Proteomes" id="UP000246702"/>
    </source>
</evidence>
<proteinExistence type="predicted"/>
<keyword evidence="6" id="KW-1185">Reference proteome</keyword>